<reference evidence="2 3" key="1">
    <citation type="journal article" date="2023" name="bioRxiv">
        <title>Conserved and derived expression patterns and positive selection on dental genes reveal complex evolutionary context of ever-growing rodent molars.</title>
        <authorList>
            <person name="Calamari Z.T."/>
            <person name="Song A."/>
            <person name="Cohen E."/>
            <person name="Akter M."/>
            <person name="Roy R.D."/>
            <person name="Hallikas O."/>
            <person name="Christensen M.M."/>
            <person name="Li P."/>
            <person name="Marangoni P."/>
            <person name="Jernvall J."/>
            <person name="Klein O.D."/>
        </authorList>
    </citation>
    <scope>NUCLEOTIDE SEQUENCE [LARGE SCALE GENOMIC DNA]</scope>
    <source>
        <strain evidence="2">V071</strain>
    </source>
</reference>
<dbReference type="EMBL" id="JBBHLL010000171">
    <property type="protein sequence ID" value="KAK7811531.1"/>
    <property type="molecule type" value="Genomic_DNA"/>
</dbReference>
<dbReference type="InterPro" id="IPR036858">
    <property type="entry name" value="Cyclin-dep_kinase_reg-sub_sf"/>
</dbReference>
<proteinExistence type="predicted"/>
<evidence type="ECO:0000313" key="2">
    <source>
        <dbReference type="EMBL" id="KAK7811531.1"/>
    </source>
</evidence>
<organism evidence="2 3">
    <name type="scientific">Myodes glareolus</name>
    <name type="common">Bank vole</name>
    <name type="synonym">Clethrionomys glareolus</name>
    <dbReference type="NCBI Taxonomy" id="447135"/>
    <lineage>
        <taxon>Eukaryota</taxon>
        <taxon>Metazoa</taxon>
        <taxon>Chordata</taxon>
        <taxon>Craniata</taxon>
        <taxon>Vertebrata</taxon>
        <taxon>Euteleostomi</taxon>
        <taxon>Mammalia</taxon>
        <taxon>Eutheria</taxon>
        <taxon>Euarchontoglires</taxon>
        <taxon>Glires</taxon>
        <taxon>Rodentia</taxon>
        <taxon>Myomorpha</taxon>
        <taxon>Muroidea</taxon>
        <taxon>Cricetidae</taxon>
        <taxon>Arvicolinae</taxon>
        <taxon>Myodes</taxon>
    </lineage>
</organism>
<keyword evidence="3" id="KW-1185">Reference proteome</keyword>
<feature type="compositionally biased region" description="Polar residues" evidence="1">
    <location>
        <begin position="1"/>
        <end position="11"/>
    </location>
</feature>
<dbReference type="AlphaFoldDB" id="A0AAW0IAU1"/>
<evidence type="ECO:0000256" key="1">
    <source>
        <dbReference type="SAM" id="MobiDB-lite"/>
    </source>
</evidence>
<gene>
    <name evidence="2" type="ORF">U0070_006093</name>
</gene>
<dbReference type="GO" id="GO:0016538">
    <property type="term" value="F:cyclin-dependent protein serine/threonine kinase regulator activity"/>
    <property type="evidence" value="ECO:0007669"/>
    <property type="project" value="InterPro"/>
</dbReference>
<name>A0AAW0IAU1_MYOGA</name>
<evidence type="ECO:0000313" key="3">
    <source>
        <dbReference type="Proteomes" id="UP001488838"/>
    </source>
</evidence>
<comment type="caution">
    <text evidence="2">The sequence shown here is derived from an EMBL/GenBank/DDBJ whole genome shotgun (WGS) entry which is preliminary data.</text>
</comment>
<protein>
    <submittedName>
        <fullName evidence="2">Uncharacterized protein</fullName>
    </submittedName>
</protein>
<accession>A0AAW0IAU1</accession>
<dbReference type="Proteomes" id="UP001488838">
    <property type="component" value="Unassembled WGS sequence"/>
</dbReference>
<feature type="region of interest" description="Disordered" evidence="1">
    <location>
        <begin position="1"/>
        <end position="20"/>
    </location>
</feature>
<sequence>MPHQQETPQKTDSSDRYFEEHDKYQQAMLPGGLSQQAPKTHVMSEEERRLGVYGLGTAVFNHKVTQLITRKQMQMPMAMI</sequence>
<dbReference type="SUPFAM" id="SSF55637">
    <property type="entry name" value="Cell cycle regulatory proteins"/>
    <property type="match status" value="1"/>
</dbReference>